<dbReference type="PANTHER" id="PTHR43685">
    <property type="entry name" value="GLYCOSYLTRANSFERASE"/>
    <property type="match status" value="1"/>
</dbReference>
<comment type="similarity">
    <text evidence="1">Belongs to the glycosyltransferase 2 family.</text>
</comment>
<dbReference type="Gene3D" id="3.90.550.10">
    <property type="entry name" value="Spore Coat Polysaccharide Biosynthesis Protein SpsA, Chain A"/>
    <property type="match status" value="1"/>
</dbReference>
<sequence length="310" mass="35679">MSSPNLTVAVLICTYNGSKYLRKQVDSILNQTHQSWVIFVSDDGSTDETVNILKEYQSKIGDDKFHILRGPGKGFSWNFLNLLESAGDKFFAYAFCDQDDIWKPKKLETSVNWLSQQDAQKPTVHCGRTELIDEQDATIGYSPLFVRTPSLRNALIQSIAGGNTMTLNHKARELVIMTPRWTEIVSHDWWIYILLSSYNGIVHYDMTPTIDYRQHTNNIVGSNTGWFARIKRISGLMDGKFRDWIGKNIKALQSMEIDLPEENAQLLNKFIEARKAPLVKRICLFRELKLYRQTRYGTIAFYIAVLLKKI</sequence>
<dbReference type="RefSeq" id="WP_140922967.1">
    <property type="nucleotide sequence ID" value="NZ_VHIZ01000017.1"/>
</dbReference>
<comment type="caution">
    <text evidence="5">The sequence shown here is derived from an EMBL/GenBank/DDBJ whole genome shotgun (WGS) entry which is preliminary data.</text>
</comment>
<feature type="domain" description="Glycosyltransferase 2-like" evidence="4">
    <location>
        <begin position="10"/>
        <end position="119"/>
    </location>
</feature>
<keyword evidence="2" id="KW-0328">Glycosyltransferase</keyword>
<keyword evidence="6" id="KW-1185">Reference proteome</keyword>
<evidence type="ECO:0000313" key="5">
    <source>
        <dbReference type="EMBL" id="TPV32042.1"/>
    </source>
</evidence>
<name>A0ABY2ZJB7_9GAMM</name>
<gene>
    <name evidence="5" type="ORF">FJW00_02095</name>
</gene>
<dbReference type="Pfam" id="PF00535">
    <property type="entry name" value="Glycos_transf_2"/>
    <property type="match status" value="1"/>
</dbReference>
<dbReference type="SUPFAM" id="SSF53448">
    <property type="entry name" value="Nucleotide-diphospho-sugar transferases"/>
    <property type="match status" value="1"/>
</dbReference>
<evidence type="ECO:0000256" key="1">
    <source>
        <dbReference type="ARBA" id="ARBA00006739"/>
    </source>
</evidence>
<dbReference type="InterPro" id="IPR050834">
    <property type="entry name" value="Glycosyltransf_2"/>
</dbReference>
<protein>
    <submittedName>
        <fullName evidence="5">Glycosyltransferase family 2 protein</fullName>
    </submittedName>
</protein>
<evidence type="ECO:0000259" key="4">
    <source>
        <dbReference type="Pfam" id="PF00535"/>
    </source>
</evidence>
<accession>A0ABY2ZJB7</accession>
<dbReference type="InterPro" id="IPR001173">
    <property type="entry name" value="Glyco_trans_2-like"/>
</dbReference>
<dbReference type="InterPro" id="IPR029044">
    <property type="entry name" value="Nucleotide-diphossugar_trans"/>
</dbReference>
<dbReference type="EMBL" id="VHIZ01000017">
    <property type="protein sequence ID" value="TPV32042.1"/>
    <property type="molecule type" value="Genomic_DNA"/>
</dbReference>
<dbReference type="CDD" id="cd04196">
    <property type="entry name" value="GT_2_like_d"/>
    <property type="match status" value="1"/>
</dbReference>
<evidence type="ECO:0000256" key="2">
    <source>
        <dbReference type="ARBA" id="ARBA00022676"/>
    </source>
</evidence>
<evidence type="ECO:0000256" key="3">
    <source>
        <dbReference type="ARBA" id="ARBA00022679"/>
    </source>
</evidence>
<organism evidence="5 6">
    <name type="scientific">Pantoea anthophila</name>
    <dbReference type="NCBI Taxonomy" id="470931"/>
    <lineage>
        <taxon>Bacteria</taxon>
        <taxon>Pseudomonadati</taxon>
        <taxon>Pseudomonadota</taxon>
        <taxon>Gammaproteobacteria</taxon>
        <taxon>Enterobacterales</taxon>
        <taxon>Erwiniaceae</taxon>
        <taxon>Pantoea</taxon>
    </lineage>
</organism>
<dbReference type="PANTHER" id="PTHR43685:SF5">
    <property type="entry name" value="GLYCOSYLTRANSFERASE EPSE-RELATED"/>
    <property type="match status" value="1"/>
</dbReference>
<evidence type="ECO:0000313" key="6">
    <source>
        <dbReference type="Proteomes" id="UP000316142"/>
    </source>
</evidence>
<keyword evidence="3" id="KW-0808">Transferase</keyword>
<dbReference type="Proteomes" id="UP000316142">
    <property type="component" value="Unassembled WGS sequence"/>
</dbReference>
<reference evidence="5 6" key="1">
    <citation type="submission" date="2019-06" db="EMBL/GenBank/DDBJ databases">
        <title>Taxogenomics and systematics of the genus Pantoea.</title>
        <authorList>
            <person name="Tambong J.T."/>
        </authorList>
    </citation>
    <scope>NUCLEOTIDE SEQUENCE [LARGE SCALE GENOMIC DNA]</scope>
    <source>
        <strain evidence="5 6">LMG 2558</strain>
    </source>
</reference>
<proteinExistence type="inferred from homology"/>